<keyword evidence="2" id="KW-1185">Reference proteome</keyword>
<feature type="region of interest" description="Disordered" evidence="1">
    <location>
        <begin position="1"/>
        <end position="57"/>
    </location>
</feature>
<proteinExistence type="predicted"/>
<organism evidence="2 3">
    <name type="scientific">Spinacia oleracea</name>
    <name type="common">Spinach</name>
    <dbReference type="NCBI Taxonomy" id="3562"/>
    <lineage>
        <taxon>Eukaryota</taxon>
        <taxon>Viridiplantae</taxon>
        <taxon>Streptophyta</taxon>
        <taxon>Embryophyta</taxon>
        <taxon>Tracheophyta</taxon>
        <taxon>Spermatophyta</taxon>
        <taxon>Magnoliopsida</taxon>
        <taxon>eudicotyledons</taxon>
        <taxon>Gunneridae</taxon>
        <taxon>Pentapetalae</taxon>
        <taxon>Caryophyllales</taxon>
        <taxon>Chenopodiaceae</taxon>
        <taxon>Chenopodioideae</taxon>
        <taxon>Anserineae</taxon>
        <taxon>Spinacia</taxon>
    </lineage>
</organism>
<gene>
    <name evidence="3" type="primary">LOC130466911</name>
</gene>
<evidence type="ECO:0000256" key="1">
    <source>
        <dbReference type="SAM" id="MobiDB-lite"/>
    </source>
</evidence>
<dbReference type="GeneID" id="130466911"/>
<dbReference type="Proteomes" id="UP000813463">
    <property type="component" value="Chromosome 2"/>
</dbReference>
<evidence type="ECO:0000313" key="2">
    <source>
        <dbReference type="Proteomes" id="UP000813463"/>
    </source>
</evidence>
<name>A0ABM3R767_SPIOL</name>
<evidence type="ECO:0000313" key="3">
    <source>
        <dbReference type="RefSeq" id="XP_056691453.1"/>
    </source>
</evidence>
<sequence>MGRKKKSGNDNLAKNSGSPSKNSSNNKGLDNIPDSQNQPSHPPTFSEPPSRLISSPFVHPSAGMIPVELHNTIIELNQALGISGTRPQIEPLEPFLNLASQVEGVNGGINGAPGQPNEAIDARISDLSSRLVGTLASRSSTVVPPPVSGVGVAAPQAQAGTWSSLFQRSPLTGAVIL</sequence>
<dbReference type="RefSeq" id="XP_056691453.1">
    <property type="nucleotide sequence ID" value="XM_056835475.1"/>
</dbReference>
<reference evidence="2" key="1">
    <citation type="journal article" date="2021" name="Nat. Commun.">
        <title>Genomic analyses provide insights into spinach domestication and the genetic basis of agronomic traits.</title>
        <authorList>
            <person name="Cai X."/>
            <person name="Sun X."/>
            <person name="Xu C."/>
            <person name="Sun H."/>
            <person name="Wang X."/>
            <person name="Ge C."/>
            <person name="Zhang Z."/>
            <person name="Wang Q."/>
            <person name="Fei Z."/>
            <person name="Jiao C."/>
            <person name="Wang Q."/>
        </authorList>
    </citation>
    <scope>NUCLEOTIDE SEQUENCE [LARGE SCALE GENOMIC DNA]</scope>
    <source>
        <strain evidence="2">cv. Varoflay</strain>
    </source>
</reference>
<accession>A0ABM3R767</accession>
<feature type="compositionally biased region" description="Low complexity" evidence="1">
    <location>
        <begin position="14"/>
        <end position="28"/>
    </location>
</feature>
<reference evidence="3" key="2">
    <citation type="submission" date="2025-08" db="UniProtKB">
        <authorList>
            <consortium name="RefSeq"/>
        </authorList>
    </citation>
    <scope>IDENTIFICATION</scope>
    <source>
        <tissue evidence="3">Leaf</tissue>
    </source>
</reference>
<protein>
    <submittedName>
        <fullName evidence="3">Uncharacterized protein</fullName>
    </submittedName>
</protein>